<dbReference type="Proteomes" id="UP000783796">
    <property type="component" value="Unassembled WGS sequence"/>
</dbReference>
<sequence length="46" mass="5288">MEKKNLERKVRLIAIEEMRNVNGGATIVDGDEFAQLKLPIGMRKKF</sequence>
<gene>
    <name evidence="1" type="ORF">H9777_12155</name>
</gene>
<protein>
    <submittedName>
        <fullName evidence="1">Uncharacterized protein</fullName>
    </submittedName>
</protein>
<accession>A0A948TDJ3</accession>
<organism evidence="1 2">
    <name type="scientific">Candidatus Phocaeicola faecigallinarum</name>
    <dbReference type="NCBI Taxonomy" id="2838732"/>
    <lineage>
        <taxon>Bacteria</taxon>
        <taxon>Pseudomonadati</taxon>
        <taxon>Bacteroidota</taxon>
        <taxon>Bacteroidia</taxon>
        <taxon>Bacteroidales</taxon>
        <taxon>Bacteroidaceae</taxon>
        <taxon>Phocaeicola</taxon>
    </lineage>
</organism>
<reference evidence="1" key="1">
    <citation type="journal article" date="2021" name="PeerJ">
        <title>Extensive microbial diversity within the chicken gut microbiome revealed by metagenomics and culture.</title>
        <authorList>
            <person name="Gilroy R."/>
            <person name="Ravi A."/>
            <person name="Getino M."/>
            <person name="Pursley I."/>
            <person name="Horton D.L."/>
            <person name="Alikhan N.F."/>
            <person name="Baker D."/>
            <person name="Gharbi K."/>
            <person name="Hall N."/>
            <person name="Watson M."/>
            <person name="Adriaenssens E.M."/>
            <person name="Foster-Nyarko E."/>
            <person name="Jarju S."/>
            <person name="Secka A."/>
            <person name="Antonio M."/>
            <person name="Oren A."/>
            <person name="Chaudhuri R.R."/>
            <person name="La Ragione R."/>
            <person name="Hildebrand F."/>
            <person name="Pallen M.J."/>
        </authorList>
    </citation>
    <scope>NUCLEOTIDE SEQUENCE</scope>
    <source>
        <strain evidence="1">G4-2901</strain>
    </source>
</reference>
<comment type="caution">
    <text evidence="1">The sequence shown here is derived from an EMBL/GenBank/DDBJ whole genome shotgun (WGS) entry which is preliminary data.</text>
</comment>
<dbReference type="AlphaFoldDB" id="A0A948TDJ3"/>
<evidence type="ECO:0000313" key="2">
    <source>
        <dbReference type="Proteomes" id="UP000783796"/>
    </source>
</evidence>
<proteinExistence type="predicted"/>
<evidence type="ECO:0000313" key="1">
    <source>
        <dbReference type="EMBL" id="MBU3839036.1"/>
    </source>
</evidence>
<dbReference type="EMBL" id="JAHLFW010000100">
    <property type="protein sequence ID" value="MBU3839036.1"/>
    <property type="molecule type" value="Genomic_DNA"/>
</dbReference>
<name>A0A948TDJ3_9BACT</name>
<reference evidence="1" key="2">
    <citation type="submission" date="2021-04" db="EMBL/GenBank/DDBJ databases">
        <authorList>
            <person name="Gilroy R."/>
        </authorList>
    </citation>
    <scope>NUCLEOTIDE SEQUENCE</scope>
    <source>
        <strain evidence="1">G4-2901</strain>
    </source>
</reference>